<accession>A0A251NWR1</accession>
<reference evidence="6 7" key="1">
    <citation type="journal article" date="2013" name="Nat. Genet.">
        <title>The high-quality draft genome of peach (Prunus persica) identifies unique patterns of genetic diversity, domestication and genome evolution.</title>
        <authorList>
            <consortium name="International Peach Genome Initiative"/>
            <person name="Verde I."/>
            <person name="Abbott A.G."/>
            <person name="Scalabrin S."/>
            <person name="Jung S."/>
            <person name="Shu S."/>
            <person name="Marroni F."/>
            <person name="Zhebentyayeva T."/>
            <person name="Dettori M.T."/>
            <person name="Grimwood J."/>
            <person name="Cattonaro F."/>
            <person name="Zuccolo A."/>
            <person name="Rossini L."/>
            <person name="Jenkins J."/>
            <person name="Vendramin E."/>
            <person name="Meisel L.A."/>
            <person name="Decroocq V."/>
            <person name="Sosinski B."/>
            <person name="Prochnik S."/>
            <person name="Mitros T."/>
            <person name="Policriti A."/>
            <person name="Cipriani G."/>
            <person name="Dondini L."/>
            <person name="Ficklin S."/>
            <person name="Goodstein D.M."/>
            <person name="Xuan P."/>
            <person name="Del Fabbro C."/>
            <person name="Aramini V."/>
            <person name="Copetti D."/>
            <person name="Gonzalez S."/>
            <person name="Horner D.S."/>
            <person name="Falchi R."/>
            <person name="Lucas S."/>
            <person name="Mica E."/>
            <person name="Maldonado J."/>
            <person name="Lazzari B."/>
            <person name="Bielenberg D."/>
            <person name="Pirona R."/>
            <person name="Miculan M."/>
            <person name="Barakat A."/>
            <person name="Testolin R."/>
            <person name="Stella A."/>
            <person name="Tartarini S."/>
            <person name="Tonutti P."/>
            <person name="Arus P."/>
            <person name="Orellana A."/>
            <person name="Wells C."/>
            <person name="Main D."/>
            <person name="Vizzotto G."/>
            <person name="Silva H."/>
            <person name="Salamini F."/>
            <person name="Schmutz J."/>
            <person name="Morgante M."/>
            <person name="Rokhsar D.S."/>
        </authorList>
    </citation>
    <scope>NUCLEOTIDE SEQUENCE [LARGE SCALE GENOMIC DNA]</scope>
    <source>
        <strain evidence="7">cv. Nemared</strain>
    </source>
</reference>
<dbReference type="PROSITE" id="PS50089">
    <property type="entry name" value="ZF_RING_2"/>
    <property type="match status" value="1"/>
</dbReference>
<dbReference type="InterPro" id="IPR013083">
    <property type="entry name" value="Znf_RING/FYVE/PHD"/>
</dbReference>
<name>A0A251NWR1_PRUPE</name>
<dbReference type="AlphaFoldDB" id="A0A251NWR1"/>
<evidence type="ECO:0000259" key="5">
    <source>
        <dbReference type="PROSITE" id="PS50089"/>
    </source>
</evidence>
<dbReference type="GO" id="GO:0005737">
    <property type="term" value="C:cytoplasm"/>
    <property type="evidence" value="ECO:0007669"/>
    <property type="project" value="UniProtKB-ARBA"/>
</dbReference>
<keyword evidence="1" id="KW-0677">Repeat</keyword>
<dbReference type="GO" id="GO:0008270">
    <property type="term" value="F:zinc ion binding"/>
    <property type="evidence" value="ECO:0007669"/>
    <property type="project" value="UniProtKB-KW"/>
</dbReference>
<evidence type="ECO:0000313" key="6">
    <source>
        <dbReference type="EMBL" id="ONI03220.1"/>
    </source>
</evidence>
<dbReference type="STRING" id="3760.A0A251NWR1"/>
<organism evidence="6 7">
    <name type="scientific">Prunus persica</name>
    <name type="common">Peach</name>
    <name type="synonym">Amygdalus persica</name>
    <dbReference type="NCBI Taxonomy" id="3760"/>
    <lineage>
        <taxon>Eukaryota</taxon>
        <taxon>Viridiplantae</taxon>
        <taxon>Streptophyta</taxon>
        <taxon>Embryophyta</taxon>
        <taxon>Tracheophyta</taxon>
        <taxon>Spermatophyta</taxon>
        <taxon>Magnoliopsida</taxon>
        <taxon>eudicotyledons</taxon>
        <taxon>Gunneridae</taxon>
        <taxon>Pentapetalae</taxon>
        <taxon>rosids</taxon>
        <taxon>fabids</taxon>
        <taxon>Rosales</taxon>
        <taxon>Rosaceae</taxon>
        <taxon>Amygdaloideae</taxon>
        <taxon>Amygdaleae</taxon>
        <taxon>Prunus</taxon>
    </lineage>
</organism>
<dbReference type="PROSITE" id="PS51375">
    <property type="entry name" value="PPR"/>
    <property type="match status" value="2"/>
</dbReference>
<dbReference type="Gene3D" id="3.30.40.10">
    <property type="entry name" value="Zinc/RING finger domain, C3HC4 (zinc finger)"/>
    <property type="match status" value="1"/>
</dbReference>
<dbReference type="CDD" id="cd16454">
    <property type="entry name" value="RING-H2_PA-TM-RING"/>
    <property type="match status" value="1"/>
</dbReference>
<dbReference type="eggNOG" id="KOG4197">
    <property type="taxonomic scope" value="Eukaryota"/>
</dbReference>
<dbReference type="Gene3D" id="1.25.40.10">
    <property type="entry name" value="Tetratricopeptide repeat domain"/>
    <property type="match status" value="2"/>
</dbReference>
<keyword evidence="2" id="KW-0862">Zinc</keyword>
<dbReference type="eggNOG" id="KOG0800">
    <property type="taxonomic scope" value="Eukaryota"/>
</dbReference>
<evidence type="ECO:0000256" key="4">
    <source>
        <dbReference type="SAM" id="MobiDB-lite"/>
    </source>
</evidence>
<evidence type="ECO:0000256" key="1">
    <source>
        <dbReference type="ARBA" id="ARBA00022737"/>
    </source>
</evidence>
<proteinExistence type="predicted"/>
<feature type="repeat" description="PPR" evidence="3">
    <location>
        <begin position="76"/>
        <end position="110"/>
    </location>
</feature>
<dbReference type="EMBL" id="CM007656">
    <property type="protein sequence ID" value="ONI03220.1"/>
    <property type="molecule type" value="Genomic_DNA"/>
</dbReference>
<feature type="compositionally biased region" description="Basic and acidic residues" evidence="4">
    <location>
        <begin position="455"/>
        <end position="464"/>
    </location>
</feature>
<evidence type="ECO:0000256" key="2">
    <source>
        <dbReference type="PROSITE-ProRule" id="PRU00175"/>
    </source>
</evidence>
<dbReference type="PANTHER" id="PTHR33701">
    <property type="entry name" value="TRANSMEMBRANE PROTEIN"/>
    <property type="match status" value="1"/>
</dbReference>
<feature type="region of interest" description="Disordered" evidence="4">
    <location>
        <begin position="351"/>
        <end position="467"/>
    </location>
</feature>
<dbReference type="PANTHER" id="PTHR33701:SF2">
    <property type="entry name" value="TRANSMEMBRANE PROTEIN"/>
    <property type="match status" value="1"/>
</dbReference>
<keyword evidence="7" id="KW-1185">Reference proteome</keyword>
<keyword evidence="2" id="KW-0863">Zinc-finger</keyword>
<dbReference type="Pfam" id="PF01535">
    <property type="entry name" value="PPR"/>
    <property type="match status" value="3"/>
</dbReference>
<dbReference type="SUPFAM" id="SSF57850">
    <property type="entry name" value="RING/U-box"/>
    <property type="match status" value="1"/>
</dbReference>
<gene>
    <name evidence="6" type="ORF">PRUPE_6G245100</name>
</gene>
<feature type="compositionally biased region" description="Polar residues" evidence="4">
    <location>
        <begin position="407"/>
        <end position="428"/>
    </location>
</feature>
<feature type="repeat" description="PPR" evidence="3">
    <location>
        <begin position="5"/>
        <end position="39"/>
    </location>
</feature>
<keyword evidence="2" id="KW-0479">Metal-binding</keyword>
<feature type="compositionally biased region" description="Low complexity" evidence="4">
    <location>
        <begin position="429"/>
        <end position="441"/>
    </location>
</feature>
<dbReference type="Proteomes" id="UP000006882">
    <property type="component" value="Chromosome G6"/>
</dbReference>
<sequence>MPDRDTVSWNSMIAGYSQAGYYAECKELFREMLRLGRLRPNGLTVVSVLQACLQSNDLIFGMEVHQFVNESQIEMDIILCNALIGLYARCGSLDYAEELFHGMSEKDEVTYGLVQNNRHEAALDLIREMQACGYKPNTVTLSSILPAISYLSNLKAGKELHAYSVAASPAVVVALPSVEVRGGGSECVICKEEMRENRDVCELPCRHLFHWMCILRWLKKRNTCPCCRFRLPTDDVFGEIQRLLEVLMSSVANNETTRAKQIKTMIATSKEDGKWSDRKMEGDGGLRTLECLRGRLLAERQASRVAKEDAELMGKKLMELKNQLNEEIKLKDRAEKKLKFLKRKLESLKISSSSVESQQSSSSKNSEISCSQSTTTSSAGSNDPEAHEPKSNVTESETSENFDRSVADTTTSEQSHESLFTEENTTPQSISASSSSSSTSIRCPSPEGFCHNPTHKSEDSKNDENSYSNIKSSMAEIENYENGHLDYVDNTLALVPASMPATCHTSTELKPVSESVRQVLDDLRNIRENLQSSMEKINKIRAGQLIKLKHANSNN</sequence>
<dbReference type="InterPro" id="IPR002885">
    <property type="entry name" value="PPR_rpt"/>
</dbReference>
<dbReference type="Gramene" id="ONI03220">
    <property type="protein sequence ID" value="ONI03220"/>
    <property type="gene ID" value="PRUPE_6G245100"/>
</dbReference>
<feature type="compositionally biased region" description="Low complexity" evidence="4">
    <location>
        <begin position="351"/>
        <end position="373"/>
    </location>
</feature>
<dbReference type="InterPro" id="IPR001841">
    <property type="entry name" value="Znf_RING"/>
</dbReference>
<dbReference type="InterPro" id="IPR011990">
    <property type="entry name" value="TPR-like_helical_dom_sf"/>
</dbReference>
<feature type="domain" description="RING-type" evidence="5">
    <location>
        <begin position="187"/>
        <end position="228"/>
    </location>
</feature>
<dbReference type="Pfam" id="PF13639">
    <property type="entry name" value="zf-RING_2"/>
    <property type="match status" value="1"/>
</dbReference>
<dbReference type="NCBIfam" id="TIGR00756">
    <property type="entry name" value="PPR"/>
    <property type="match status" value="3"/>
</dbReference>
<protein>
    <recommendedName>
        <fullName evidence="5">RING-type domain-containing protein</fullName>
    </recommendedName>
</protein>
<evidence type="ECO:0000313" key="7">
    <source>
        <dbReference type="Proteomes" id="UP000006882"/>
    </source>
</evidence>
<evidence type="ECO:0000256" key="3">
    <source>
        <dbReference type="PROSITE-ProRule" id="PRU00708"/>
    </source>
</evidence>
<dbReference type="SMART" id="SM00184">
    <property type="entry name" value="RING"/>
    <property type="match status" value="1"/>
</dbReference>